<dbReference type="EMBL" id="HE577331">
    <property type="protein sequence ID" value="CCD03564.1"/>
    <property type="molecule type" value="Genomic_DNA"/>
</dbReference>
<sequence length="29" mass="3192">MQKSRAKETGRRALFEGVNGSRIALEGND</sequence>
<proteinExistence type="predicted"/>
<name>A0A9P1K0Z3_9PROT</name>
<dbReference type="Proteomes" id="UP000007319">
    <property type="component" value="Plasmid AZOBR_p4"/>
</dbReference>
<keyword evidence="2" id="KW-1185">Reference proteome</keyword>
<dbReference type="KEGG" id="abs:AZOBR_p460075"/>
<dbReference type="AlphaFoldDB" id="A0A9P1K0Z3"/>
<accession>A0A9P1K0Z3</accession>
<reference evidence="1 2" key="1">
    <citation type="journal article" date="2011" name="PLoS Genet.">
        <title>Azospirillum genomes reveal transition of bacteria from aquatic to terrestrial environments.</title>
        <authorList>
            <person name="Wisniewski-Dye F."/>
            <person name="Borziak K."/>
            <person name="Khalsa-Moyers G."/>
            <person name="Alexandre G."/>
            <person name="Sukharnikov L.O."/>
            <person name="Wuichet K."/>
            <person name="Hurst G.B."/>
            <person name="McDonald W.H."/>
            <person name="Robertson J.S."/>
            <person name="Barbe V."/>
            <person name="Calteau A."/>
            <person name="Rouy Z."/>
            <person name="Mangenot S."/>
            <person name="Prigent-Combaret C."/>
            <person name="Normand P."/>
            <person name="Boyer M."/>
            <person name="Siguier P."/>
            <person name="Dessaux Y."/>
            <person name="Elmerich C."/>
            <person name="Condemine G."/>
            <person name="Krishnen G."/>
            <person name="Kennedy I."/>
            <person name="Paterson A.H."/>
            <person name="Gonzalez V."/>
            <person name="Mavingui P."/>
            <person name="Zhulin I.B."/>
        </authorList>
    </citation>
    <scope>NUCLEOTIDE SEQUENCE [LARGE SCALE GENOMIC DNA]</scope>
    <source>
        <strain evidence="1 2">Sp245</strain>
    </source>
</reference>
<gene>
    <name evidence="1" type="ORF">AZOBR_p460075</name>
</gene>
<protein>
    <submittedName>
        <fullName evidence="1">Uncharacterized protein</fullName>
    </submittedName>
</protein>
<evidence type="ECO:0000313" key="1">
    <source>
        <dbReference type="EMBL" id="CCD03564.1"/>
    </source>
</evidence>
<keyword evidence="1" id="KW-0614">Plasmid</keyword>
<geneLocation type="plasmid" evidence="1 2">
    <name>AZOBR_p4</name>
</geneLocation>
<organism evidence="1 2">
    <name type="scientific">Azospirillum baldaniorum</name>
    <dbReference type="NCBI Taxonomy" id="1064539"/>
    <lineage>
        <taxon>Bacteria</taxon>
        <taxon>Pseudomonadati</taxon>
        <taxon>Pseudomonadota</taxon>
        <taxon>Alphaproteobacteria</taxon>
        <taxon>Rhodospirillales</taxon>
        <taxon>Azospirillaceae</taxon>
        <taxon>Azospirillum</taxon>
    </lineage>
</organism>
<evidence type="ECO:0000313" key="2">
    <source>
        <dbReference type="Proteomes" id="UP000007319"/>
    </source>
</evidence>